<dbReference type="EMBL" id="SGXG01000001">
    <property type="protein sequence ID" value="RZS97232.1"/>
    <property type="molecule type" value="Genomic_DNA"/>
</dbReference>
<keyword evidence="3" id="KW-1185">Reference proteome</keyword>
<comment type="caution">
    <text evidence="2">The sequence shown here is derived from an EMBL/GenBank/DDBJ whole genome shotgun (WGS) entry which is preliminary data.</text>
</comment>
<feature type="transmembrane region" description="Helical" evidence="1">
    <location>
        <begin position="133"/>
        <end position="160"/>
    </location>
</feature>
<keyword evidence="1" id="KW-0472">Membrane</keyword>
<evidence type="ECO:0000313" key="3">
    <source>
        <dbReference type="Proteomes" id="UP000292209"/>
    </source>
</evidence>
<feature type="transmembrane region" description="Helical" evidence="1">
    <location>
        <begin position="172"/>
        <end position="189"/>
    </location>
</feature>
<dbReference type="AlphaFoldDB" id="A0A4Q7PEG7"/>
<evidence type="ECO:0000313" key="2">
    <source>
        <dbReference type="EMBL" id="RZS97232.1"/>
    </source>
</evidence>
<gene>
    <name evidence="2" type="ORF">BC751_2835</name>
</gene>
<protein>
    <recommendedName>
        <fullName evidence="4">PAP2 superfamily protein</fullName>
    </recommendedName>
</protein>
<dbReference type="OrthoDB" id="966117at2"/>
<name>A0A4Q7PEG7_9BACT</name>
<feature type="transmembrane region" description="Helical" evidence="1">
    <location>
        <begin position="77"/>
        <end position="96"/>
    </location>
</feature>
<feature type="transmembrane region" description="Helical" evidence="1">
    <location>
        <begin position="37"/>
        <end position="56"/>
    </location>
</feature>
<organism evidence="2 3">
    <name type="scientific">Cecembia calidifontis</name>
    <dbReference type="NCBI Taxonomy" id="1187080"/>
    <lineage>
        <taxon>Bacteria</taxon>
        <taxon>Pseudomonadati</taxon>
        <taxon>Bacteroidota</taxon>
        <taxon>Cytophagia</taxon>
        <taxon>Cytophagales</taxon>
        <taxon>Cyclobacteriaceae</taxon>
        <taxon>Cecembia</taxon>
    </lineage>
</organism>
<evidence type="ECO:0008006" key="4">
    <source>
        <dbReference type="Google" id="ProtNLM"/>
    </source>
</evidence>
<dbReference type="SUPFAM" id="SSF48317">
    <property type="entry name" value="Acid phosphatase/Vanadium-dependent haloperoxidase"/>
    <property type="match status" value="1"/>
</dbReference>
<keyword evidence="1" id="KW-1133">Transmembrane helix</keyword>
<dbReference type="RefSeq" id="WP_130276038.1">
    <property type="nucleotide sequence ID" value="NZ_SGXG01000001.1"/>
</dbReference>
<proteinExistence type="predicted"/>
<accession>A0A4Q7PEG7</accession>
<evidence type="ECO:0000256" key="1">
    <source>
        <dbReference type="SAM" id="Phobius"/>
    </source>
</evidence>
<dbReference type="Proteomes" id="UP000292209">
    <property type="component" value="Unassembled WGS sequence"/>
</dbReference>
<sequence>MKQKIARIFTVAGHPLVLGTLYVIVMAMGNLPSDTAWLLSLLVLGLVTMPIVVHNLRKLRKGTYSNFDVSDQNQRKGFYPFAILLFLILLGVIYFMDFPKTVLYNIANFFVMLLVMALFNFKIKASLHAAISFFTAMGLFSISSLMGILIMALAMGTTWSRLELKRHTRTELLIGALTGSFFGMISLSLS</sequence>
<feature type="transmembrane region" description="Helical" evidence="1">
    <location>
        <begin position="12"/>
        <end position="31"/>
    </location>
</feature>
<dbReference type="InterPro" id="IPR036938">
    <property type="entry name" value="PAP2/HPO_sf"/>
</dbReference>
<keyword evidence="1" id="KW-0812">Transmembrane</keyword>
<reference evidence="2 3" key="1">
    <citation type="submission" date="2019-02" db="EMBL/GenBank/DDBJ databases">
        <title>Genomic Encyclopedia of Archaeal and Bacterial Type Strains, Phase II (KMG-II): from individual species to whole genera.</title>
        <authorList>
            <person name="Goeker M."/>
        </authorList>
    </citation>
    <scope>NUCLEOTIDE SEQUENCE [LARGE SCALE GENOMIC DNA]</scope>
    <source>
        <strain evidence="2 3">DSM 21411</strain>
    </source>
</reference>
<feature type="transmembrane region" description="Helical" evidence="1">
    <location>
        <begin position="102"/>
        <end position="121"/>
    </location>
</feature>